<reference evidence="1 2" key="1">
    <citation type="journal article" date="2022" name="New Phytol.">
        <title>Ecological generalism drives hyperdiversity of secondary metabolite gene clusters in xylarialean endophytes.</title>
        <authorList>
            <person name="Franco M.E.E."/>
            <person name="Wisecaver J.H."/>
            <person name="Arnold A.E."/>
            <person name="Ju Y.M."/>
            <person name="Slot J.C."/>
            <person name="Ahrendt S."/>
            <person name="Moore L.P."/>
            <person name="Eastman K.E."/>
            <person name="Scott K."/>
            <person name="Konkel Z."/>
            <person name="Mondo S.J."/>
            <person name="Kuo A."/>
            <person name="Hayes R.D."/>
            <person name="Haridas S."/>
            <person name="Andreopoulos B."/>
            <person name="Riley R."/>
            <person name="LaButti K."/>
            <person name="Pangilinan J."/>
            <person name="Lipzen A."/>
            <person name="Amirebrahimi M."/>
            <person name="Yan J."/>
            <person name="Adam C."/>
            <person name="Keymanesh K."/>
            <person name="Ng V."/>
            <person name="Louie K."/>
            <person name="Northen T."/>
            <person name="Drula E."/>
            <person name="Henrissat B."/>
            <person name="Hsieh H.M."/>
            <person name="Youens-Clark K."/>
            <person name="Lutzoni F."/>
            <person name="Miadlikowska J."/>
            <person name="Eastwood D.C."/>
            <person name="Hamelin R.C."/>
            <person name="Grigoriev I.V."/>
            <person name="U'Ren J.M."/>
        </authorList>
    </citation>
    <scope>NUCLEOTIDE SEQUENCE [LARGE SCALE GENOMIC DNA]</scope>
    <source>
        <strain evidence="1 2">ER1909</strain>
    </source>
</reference>
<evidence type="ECO:0000313" key="1">
    <source>
        <dbReference type="EMBL" id="KAI6090995.1"/>
    </source>
</evidence>
<accession>A0ACC0DEQ1</accession>
<name>A0ACC0DEQ1_9PEZI</name>
<dbReference type="Proteomes" id="UP001497680">
    <property type="component" value="Unassembled WGS sequence"/>
</dbReference>
<dbReference type="EMBL" id="MU394288">
    <property type="protein sequence ID" value="KAI6090995.1"/>
    <property type="molecule type" value="Genomic_DNA"/>
</dbReference>
<organism evidence="1 2">
    <name type="scientific">Hypoxylon rubiginosum</name>
    <dbReference type="NCBI Taxonomy" id="110542"/>
    <lineage>
        <taxon>Eukaryota</taxon>
        <taxon>Fungi</taxon>
        <taxon>Dikarya</taxon>
        <taxon>Ascomycota</taxon>
        <taxon>Pezizomycotina</taxon>
        <taxon>Sordariomycetes</taxon>
        <taxon>Xylariomycetidae</taxon>
        <taxon>Xylariales</taxon>
        <taxon>Hypoxylaceae</taxon>
        <taxon>Hypoxylon</taxon>
    </lineage>
</organism>
<keyword evidence="2" id="KW-1185">Reference proteome</keyword>
<evidence type="ECO:0000313" key="2">
    <source>
        <dbReference type="Proteomes" id="UP001497680"/>
    </source>
</evidence>
<gene>
    <name evidence="1" type="ORF">F4821DRAFT_281603</name>
</gene>
<proteinExistence type="predicted"/>
<sequence>MSTPSQPSVPLDDDFYHESNARIIYIPVIVFLVICPLVVGTRVWSRIGSGGRLGADDFTVLAALGFALASGGIMLAACHYGYGRHVIILSASDKYQAFKYFYLCQVTYKACINLTKASILLLYLRIFSNTRWLRWACRFILTTVVLYCIASVTATIFQCTPVTKAFNKSLKGTCINNGQFWFANAGFSIATDVIILTLPMPLVYALQVPRVQKAALIMVFALGVFVVITSCLRVTTIDIQATTPDQTYDISSTMWTIIEMNVAIICACLPQIRPLIVKWFPRLMPSYHSGSRERSDKREASAGSSLPTSYTTNKGRARLEEGKWTRMNNNSMAQNGANRLNVRKGDSGSEEYMLQDEKGIQIHKTVQYTVEYSADGKANQHPGVIV</sequence>
<protein>
    <submittedName>
        <fullName evidence="1">Uncharacterized protein</fullName>
    </submittedName>
</protein>
<comment type="caution">
    <text evidence="1">The sequence shown here is derived from an EMBL/GenBank/DDBJ whole genome shotgun (WGS) entry which is preliminary data.</text>
</comment>